<organism evidence="9 10">
    <name type="scientific">Acanthaster planci</name>
    <name type="common">Crown-of-thorns starfish</name>
    <dbReference type="NCBI Taxonomy" id="133434"/>
    <lineage>
        <taxon>Eukaryota</taxon>
        <taxon>Metazoa</taxon>
        <taxon>Echinodermata</taxon>
        <taxon>Eleutherozoa</taxon>
        <taxon>Asterozoa</taxon>
        <taxon>Asteroidea</taxon>
        <taxon>Valvatacea</taxon>
        <taxon>Valvatida</taxon>
        <taxon>Acanthasteridae</taxon>
        <taxon>Acanthaster</taxon>
    </lineage>
</organism>
<comment type="subcellular location">
    <subcellularLocation>
        <location evidence="1 8">Cytoplasm</location>
    </subcellularLocation>
</comment>
<comment type="similarity">
    <text evidence="2 8">Belongs to the SRP14 family.</text>
</comment>
<dbReference type="CTD" id="6727"/>
<keyword evidence="9" id="KW-1185">Reference proteome</keyword>
<dbReference type="Pfam" id="PF02290">
    <property type="entry name" value="SRP14"/>
    <property type="match status" value="1"/>
</dbReference>
<evidence type="ECO:0000256" key="7">
    <source>
        <dbReference type="ARBA" id="ARBA00023274"/>
    </source>
</evidence>
<evidence type="ECO:0000256" key="6">
    <source>
        <dbReference type="ARBA" id="ARBA00023135"/>
    </source>
</evidence>
<keyword evidence="5 8" id="KW-0694">RNA-binding</keyword>
<dbReference type="SUPFAM" id="SSF54762">
    <property type="entry name" value="Signal recognition particle alu RNA binding heterodimer, SRP9/14"/>
    <property type="match status" value="1"/>
</dbReference>
<sequence>MRVCPGHRLFINMVLLDNDTFLTELTRLFQKTRTSGSINITMKQYYGQTKPQPRHTKRTLISEHSEHKCLFRATNGKKKLSTVISSKDVTKFQMAYANVLKANMDNLKKRGKRDAKAKTKTNKAT</sequence>
<reference evidence="10" key="1">
    <citation type="submission" date="2025-08" db="UniProtKB">
        <authorList>
            <consortium name="RefSeq"/>
        </authorList>
    </citation>
    <scope>IDENTIFICATION</scope>
</reference>
<comment type="function">
    <text evidence="8">Component of the signal recognition particle (SRP) complex, a ribonucleoprotein complex that mediates the cotranslational targeting of secretory and membrane proteins to the endoplasmic reticulum (ER). SRP9 together with SRP14 and the Alu portion of the SRP RNA, constitutes the elongation arrest domain of SRP. The complex of SRP9 and SRP14 is required for SRP RNA binding.</text>
</comment>
<comment type="subunit">
    <text evidence="8">Heterodimer with SRP9; binds RNA as heterodimer. Component of a signal recognition particle (SRP) complex that consists of a 7SL RNA molecule of 300 nucleotides and six protein subunits: SRP72, SRP68, SRP54, SRP19, SRP14 and SRP9.</text>
</comment>
<dbReference type="InterPro" id="IPR003210">
    <property type="entry name" value="Signal_recog_particle_SRP14"/>
</dbReference>
<dbReference type="Proteomes" id="UP000694845">
    <property type="component" value="Unplaced"/>
</dbReference>
<evidence type="ECO:0000256" key="5">
    <source>
        <dbReference type="ARBA" id="ARBA00022884"/>
    </source>
</evidence>
<keyword evidence="4 8" id="KW-0963">Cytoplasm</keyword>
<dbReference type="RefSeq" id="XP_022085994.1">
    <property type="nucleotide sequence ID" value="XM_022230302.1"/>
</dbReference>
<dbReference type="KEGG" id="aplc:110976743"/>
<evidence type="ECO:0000256" key="4">
    <source>
        <dbReference type="ARBA" id="ARBA00022490"/>
    </source>
</evidence>
<dbReference type="OrthoDB" id="19209at2759"/>
<dbReference type="GeneID" id="110976743"/>
<evidence type="ECO:0000313" key="10">
    <source>
        <dbReference type="RefSeq" id="XP_022085994.1"/>
    </source>
</evidence>
<dbReference type="GO" id="GO:0008312">
    <property type="term" value="F:7S RNA binding"/>
    <property type="evidence" value="ECO:0007669"/>
    <property type="project" value="UniProtKB-UniRule"/>
</dbReference>
<dbReference type="Gene3D" id="3.30.720.10">
    <property type="entry name" value="Signal recognition particle alu RNA binding heterodimer, srp9/1"/>
    <property type="match status" value="1"/>
</dbReference>
<dbReference type="PANTHER" id="PTHR12013">
    <property type="entry name" value="SIGNAL RECOGNITION PARTICLE 14 KD PROTEIN"/>
    <property type="match status" value="1"/>
</dbReference>
<dbReference type="GO" id="GO:0005786">
    <property type="term" value="C:signal recognition particle, endoplasmic reticulum targeting"/>
    <property type="evidence" value="ECO:0007669"/>
    <property type="project" value="UniProtKB-UniRule"/>
</dbReference>
<name>A0A8B7XYM4_ACAPL</name>
<evidence type="ECO:0000256" key="3">
    <source>
        <dbReference type="ARBA" id="ARBA00017926"/>
    </source>
</evidence>
<dbReference type="OMA" id="RFNGHNK"/>
<gene>
    <name evidence="10" type="primary">LOC110976743</name>
</gene>
<dbReference type="FunFam" id="3.30.720.10:FF:000003">
    <property type="entry name" value="Signal recognition particle 14"/>
    <property type="match status" value="1"/>
</dbReference>
<evidence type="ECO:0000313" key="9">
    <source>
        <dbReference type="Proteomes" id="UP000694845"/>
    </source>
</evidence>
<accession>A0A8B7XYM4</accession>
<dbReference type="GO" id="GO:0030942">
    <property type="term" value="F:endoplasmic reticulum signal peptide binding"/>
    <property type="evidence" value="ECO:0007669"/>
    <property type="project" value="UniProtKB-UniRule"/>
</dbReference>
<evidence type="ECO:0000256" key="1">
    <source>
        <dbReference type="ARBA" id="ARBA00004496"/>
    </source>
</evidence>
<keyword evidence="7 8" id="KW-0687">Ribonucleoprotein</keyword>
<dbReference type="AlphaFoldDB" id="A0A8B7XYM4"/>
<proteinExistence type="inferred from homology"/>
<evidence type="ECO:0000256" key="8">
    <source>
        <dbReference type="RuleBase" id="RU368100"/>
    </source>
</evidence>
<dbReference type="GO" id="GO:0006614">
    <property type="term" value="P:SRP-dependent cotranslational protein targeting to membrane"/>
    <property type="evidence" value="ECO:0007669"/>
    <property type="project" value="UniProtKB-UniRule"/>
</dbReference>
<evidence type="ECO:0000256" key="2">
    <source>
        <dbReference type="ARBA" id="ARBA00010349"/>
    </source>
</evidence>
<protein>
    <recommendedName>
        <fullName evidence="3 8">Signal recognition particle 14 kDa protein</fullName>
        <shortName evidence="8">SRP14</shortName>
    </recommendedName>
</protein>
<keyword evidence="6 8" id="KW-0733">Signal recognition particle</keyword>
<dbReference type="InterPro" id="IPR009018">
    <property type="entry name" value="Signal_recog_particle_SRP9/14"/>
</dbReference>